<organism evidence="3 4">
    <name type="scientific">Luteibacter flocculans</name>
    <dbReference type="NCBI Taxonomy" id="2780091"/>
    <lineage>
        <taxon>Bacteria</taxon>
        <taxon>Pseudomonadati</taxon>
        <taxon>Pseudomonadota</taxon>
        <taxon>Gammaproteobacteria</taxon>
        <taxon>Lysobacterales</taxon>
        <taxon>Rhodanobacteraceae</taxon>
        <taxon>Luteibacter</taxon>
    </lineage>
</organism>
<gene>
    <name evidence="3" type="ORF">IM816_17145</name>
</gene>
<name>A0ABY4T1Y9_9GAMM</name>
<feature type="domain" description="Dermonecrotic toxin N-terminal" evidence="2">
    <location>
        <begin position="310"/>
        <end position="562"/>
    </location>
</feature>
<reference evidence="3" key="1">
    <citation type="submission" date="2020-10" db="EMBL/GenBank/DDBJ databases">
        <title>Whole-genome sequence of Luteibacter sp. EIF3.</title>
        <authorList>
            <person name="Friedrich I."/>
            <person name="Hertel R."/>
            <person name="Daniel R."/>
        </authorList>
    </citation>
    <scope>NUCLEOTIDE SEQUENCE</scope>
    <source>
        <strain evidence="3">EIF3</strain>
    </source>
</reference>
<evidence type="ECO:0000313" key="3">
    <source>
        <dbReference type="EMBL" id="URL58294.1"/>
    </source>
</evidence>
<protein>
    <recommendedName>
        <fullName evidence="2">Dermonecrotic toxin N-terminal domain-containing protein</fullName>
    </recommendedName>
</protein>
<dbReference type="EMBL" id="CP063231">
    <property type="protein sequence ID" value="URL58294.1"/>
    <property type="molecule type" value="Genomic_DNA"/>
</dbReference>
<feature type="domain" description="Dermonecrotic toxin N-terminal" evidence="2">
    <location>
        <begin position="52"/>
        <end position="177"/>
    </location>
</feature>
<evidence type="ECO:0000313" key="4">
    <source>
        <dbReference type="Proteomes" id="UP001056681"/>
    </source>
</evidence>
<proteinExistence type="predicted"/>
<dbReference type="Pfam" id="PF20178">
    <property type="entry name" value="ToxA_N"/>
    <property type="match status" value="2"/>
</dbReference>
<sequence length="1105" mass="122001">MLPPQAPPAHVSHANQAAVDMLQRMGDTQQWLADQQDALWELPGTLAGRDAFLAGLDTFWETPVEHTAGEPASSRRQALARRLGQAARDDAALRHNDGTLSAEAAAIVARLPRQDGSLPDGLRARALLVGTTPYAGAFVVEDDRQPGQVLLFLADSGWRVFDSLDMLYREVEERFRRQLTDKGELPGVDANVIEAHLDSYFLDSRPLTGEVLDTLARRLIARHRERAAAAYDRALTDKDLQDPLQAAINLHELLDTHAIVRHRDLALAGQRDQERLARQPAKVREQWQQAATAYRDSWRQADAVDVFDAPADVRTFAEAQLNEALKKHGIDAPAHTVYVTHKRIAAEKPIATLSQGFPTENLSLIELAFRNISSLKTDRLAVIHADGSPRDDIAADMLRDIVRDLDLPNAYARHLDETLSNSPEGRRRRALAADTLKARMRFEAADARLSYLDPSEPRSFMDDRLERGFQWVQAVVNHPNPAQRAKVERHEIVVHQLTYKGSALTDVFMISARQRKAVARVVLYTPGAADGIAFREFDDWADLTRRFLLDRRFENYLLEHLPAEYSEFDDRGKRRVKRFKFNGSRSLNWILGGCGDCTQWSEDFQEREVTGSFLDAAYDTTIALIKRNAYDASRTSEQAQFDAWISAVRSSHIVLNLGIEVGTSIVMSVPNTANAAWRFYDHVKAGESPEAFLAFTDGYVNALNVLPLVTQVPAACGRYVRAAFNGKVLVASGRALPAADTLFEKRFIAKGVTAPPGPAPASGVYTIGHDRFIHHAGRFYQVRFDPNIDGWRLTYKGTPDANFTGPAIKRLANGSWHYRRVGLLGGMNHLSSAEATELAKTITHTETMSPALVPMTQYQRSVVLGSLQSQLPFNDALRVARAMNVEPAMLTPAQVRAWDIAVDAGRRAPPLNPSPLPLPPPPRAGTSSVRQGSSSGSQAAPSARPIGETTMVGPAPFFVQVPPRIPRAQWPNEAYVYLSPEELQTSLGTTTVALPQARVGNHLVGVTAYTLTPDMPLSMLPPGVIGTRNPNASLASSHGAWVRINLQQVANRASTPAGPVMELFSVPDSGGNAFFLRQTTPGHSPWMYDTRLVLRTNEHAWGYTQ</sequence>
<keyword evidence="4" id="KW-1185">Reference proteome</keyword>
<evidence type="ECO:0000259" key="2">
    <source>
        <dbReference type="Pfam" id="PF20178"/>
    </source>
</evidence>
<dbReference type="RefSeq" id="WP_250339019.1">
    <property type="nucleotide sequence ID" value="NZ_CP063231.1"/>
</dbReference>
<dbReference type="InterPro" id="IPR046673">
    <property type="entry name" value="ToxA_N"/>
</dbReference>
<accession>A0ABY4T1Y9</accession>
<evidence type="ECO:0000256" key="1">
    <source>
        <dbReference type="SAM" id="MobiDB-lite"/>
    </source>
</evidence>
<feature type="region of interest" description="Disordered" evidence="1">
    <location>
        <begin position="906"/>
        <end position="947"/>
    </location>
</feature>
<feature type="compositionally biased region" description="Low complexity" evidence="1">
    <location>
        <begin position="927"/>
        <end position="945"/>
    </location>
</feature>
<dbReference type="Proteomes" id="UP001056681">
    <property type="component" value="Chromosome"/>
</dbReference>
<feature type="compositionally biased region" description="Pro residues" evidence="1">
    <location>
        <begin position="910"/>
        <end position="923"/>
    </location>
</feature>